<proteinExistence type="predicted"/>
<evidence type="ECO:0000313" key="2">
    <source>
        <dbReference type="EMBL" id="ATG55290.1"/>
    </source>
</evidence>
<feature type="transmembrane region" description="Helical" evidence="1">
    <location>
        <begin position="20"/>
        <end position="45"/>
    </location>
</feature>
<gene>
    <name evidence="2" type="ORF">CFK41_11335</name>
</gene>
<reference evidence="2 3" key="1">
    <citation type="journal article" date="2014" name="Int. J. Syst. Evol. Microbiol.">
        <title>Brachybacterium ginsengisoli sp. nov., isolated from soil of a ginseng field.</title>
        <authorList>
            <person name="Hoang V.A."/>
            <person name="Kim Y.J."/>
            <person name="Nguyen N.L."/>
            <person name="Yang D.C."/>
        </authorList>
    </citation>
    <scope>NUCLEOTIDE SEQUENCE [LARGE SCALE GENOMIC DNA]</scope>
    <source>
        <strain evidence="2 3">DCY80</strain>
    </source>
</reference>
<dbReference type="KEGG" id="bgg:CFK41_11335"/>
<keyword evidence="1" id="KW-1133">Transmembrane helix</keyword>
<evidence type="ECO:0008006" key="4">
    <source>
        <dbReference type="Google" id="ProtNLM"/>
    </source>
</evidence>
<dbReference type="EMBL" id="CP023564">
    <property type="protein sequence ID" value="ATG55290.1"/>
    <property type="molecule type" value="Genomic_DNA"/>
</dbReference>
<keyword evidence="1" id="KW-0812">Transmembrane</keyword>
<keyword evidence="3" id="KW-1185">Reference proteome</keyword>
<dbReference type="OrthoDB" id="5171895at2"/>
<evidence type="ECO:0000256" key="1">
    <source>
        <dbReference type="SAM" id="Phobius"/>
    </source>
</evidence>
<organism evidence="2 3">
    <name type="scientific">Brachybacterium ginsengisoli</name>
    <dbReference type="NCBI Taxonomy" id="1331682"/>
    <lineage>
        <taxon>Bacteria</taxon>
        <taxon>Bacillati</taxon>
        <taxon>Actinomycetota</taxon>
        <taxon>Actinomycetes</taxon>
        <taxon>Micrococcales</taxon>
        <taxon>Dermabacteraceae</taxon>
        <taxon>Brachybacterium</taxon>
    </lineage>
</organism>
<name>A0A291GYJ9_9MICO</name>
<protein>
    <recommendedName>
        <fullName evidence="4">Heavy metal transporter</fullName>
    </recommendedName>
</protein>
<sequence length="320" mass="33750">MASGARRRTRRRTRGGGSSVGRHLVIPLVMVLLFGGIAGGSYIALQRYGSPAHEGTCVAEGLGTSHRYSTDRVANAALISAIAVDRELPPRAASIALATAYQESQLRNIDYGDRDSLGLFQQRPSQGWGTAEEIQDPVHSTNAFYDELVKIPAYESADINDVAQQVQRSGHPEAYRDHETEGRLYASALTGQSGANLRCTLGAVGATASPEEVRSELERQFPRSIDSGRLSAQLAAASGAAPQLPETAGATALVIDTGGDEALAWAVANWAVARAAEDGVVQVSYQGRLWDRAAHGEEATGWGTAEGGAADRVVVLVSGR</sequence>
<dbReference type="AlphaFoldDB" id="A0A291GYJ9"/>
<dbReference type="Proteomes" id="UP000217889">
    <property type="component" value="Chromosome"/>
</dbReference>
<accession>A0A291GYJ9</accession>
<keyword evidence="1" id="KW-0472">Membrane</keyword>
<evidence type="ECO:0000313" key="3">
    <source>
        <dbReference type="Proteomes" id="UP000217889"/>
    </source>
</evidence>